<dbReference type="Proteomes" id="UP001499978">
    <property type="component" value="Unassembled WGS sequence"/>
</dbReference>
<dbReference type="Pfam" id="PF13692">
    <property type="entry name" value="Glyco_trans_1_4"/>
    <property type="match status" value="1"/>
</dbReference>
<evidence type="ECO:0000259" key="3">
    <source>
        <dbReference type="Pfam" id="PF13439"/>
    </source>
</evidence>
<keyword evidence="2" id="KW-0808">Transferase</keyword>
<evidence type="ECO:0000256" key="1">
    <source>
        <dbReference type="ARBA" id="ARBA00022676"/>
    </source>
</evidence>
<keyword evidence="5" id="KW-1185">Reference proteome</keyword>
<reference evidence="5" key="1">
    <citation type="journal article" date="2019" name="Int. J. Syst. Evol. Microbiol.">
        <title>The Global Catalogue of Microorganisms (GCM) 10K type strain sequencing project: providing services to taxonomists for standard genome sequencing and annotation.</title>
        <authorList>
            <consortium name="The Broad Institute Genomics Platform"/>
            <consortium name="The Broad Institute Genome Sequencing Center for Infectious Disease"/>
            <person name="Wu L."/>
            <person name="Ma J."/>
        </authorList>
    </citation>
    <scope>NUCLEOTIDE SEQUENCE [LARGE SCALE GENOMIC DNA]</scope>
    <source>
        <strain evidence="5">JCM 3367</strain>
    </source>
</reference>
<dbReference type="InterPro" id="IPR028098">
    <property type="entry name" value="Glyco_trans_4-like_N"/>
</dbReference>
<organism evidence="4 5">
    <name type="scientific">Pilimelia columellifera subsp. columellifera</name>
    <dbReference type="NCBI Taxonomy" id="706583"/>
    <lineage>
        <taxon>Bacteria</taxon>
        <taxon>Bacillati</taxon>
        <taxon>Actinomycetota</taxon>
        <taxon>Actinomycetes</taxon>
        <taxon>Micromonosporales</taxon>
        <taxon>Micromonosporaceae</taxon>
        <taxon>Pilimelia</taxon>
    </lineage>
</organism>
<dbReference type="Gene3D" id="3.40.50.2000">
    <property type="entry name" value="Glycogen Phosphorylase B"/>
    <property type="match status" value="2"/>
</dbReference>
<name>A0ABP6B076_9ACTN</name>
<gene>
    <name evidence="4" type="ORF">GCM10010201_27980</name>
</gene>
<sequence>MPPRIAIIAAGVDASGLLVSPGPTAPAARLARLTAALADAGHEVWVYPRLDRADLPPRFGLPAGAQVAPMATTVVHGLAPSEVAERARADGLWLANRWTDPAERPQVAHPLCWWSGALAAPAAMDSDIALVQSFGDTGPVDPAGRASWRRALGAAADQIIASSHAEIAGLVRDGLPRQMITLVRDGVDTVSAVPPEPAARPGGPRLLIAGEPSVAAGHADLLAALPWAPTVECVALARPADDWFSRAAADAGLADRIVRPENVDLAEWLGKADLVVCPPRTSDAESVAVALEAMACGAAVVATAVGALAETVVDGLTGALTPPANGRRLGSAIRLLLADPVLRMAYGTAGLDRARHCYSWQRCAGQLSGVYARVSRRSTVTV</sequence>
<proteinExistence type="predicted"/>
<dbReference type="EMBL" id="BAAARY010000013">
    <property type="protein sequence ID" value="GAA2527564.1"/>
    <property type="molecule type" value="Genomic_DNA"/>
</dbReference>
<dbReference type="PANTHER" id="PTHR12526:SF635">
    <property type="entry name" value="GLYCOSYL TRANSFERASE GROUP 1"/>
    <property type="match status" value="1"/>
</dbReference>
<keyword evidence="1" id="KW-0328">Glycosyltransferase</keyword>
<comment type="caution">
    <text evidence="4">The sequence shown here is derived from an EMBL/GenBank/DDBJ whole genome shotgun (WGS) entry which is preliminary data.</text>
</comment>
<dbReference type="PANTHER" id="PTHR12526">
    <property type="entry name" value="GLYCOSYLTRANSFERASE"/>
    <property type="match status" value="1"/>
</dbReference>
<accession>A0ABP6B076</accession>
<protein>
    <submittedName>
        <fullName evidence="4">Glycosyltransferase family 1 protein</fullName>
    </submittedName>
</protein>
<dbReference type="Pfam" id="PF13439">
    <property type="entry name" value="Glyco_transf_4"/>
    <property type="match status" value="1"/>
</dbReference>
<evidence type="ECO:0000256" key="2">
    <source>
        <dbReference type="ARBA" id="ARBA00022679"/>
    </source>
</evidence>
<evidence type="ECO:0000313" key="5">
    <source>
        <dbReference type="Proteomes" id="UP001499978"/>
    </source>
</evidence>
<evidence type="ECO:0000313" key="4">
    <source>
        <dbReference type="EMBL" id="GAA2527564.1"/>
    </source>
</evidence>
<dbReference type="SUPFAM" id="SSF53756">
    <property type="entry name" value="UDP-Glycosyltransferase/glycogen phosphorylase"/>
    <property type="match status" value="1"/>
</dbReference>
<dbReference type="RefSeq" id="WP_344173094.1">
    <property type="nucleotide sequence ID" value="NZ_BAAARY010000013.1"/>
</dbReference>
<feature type="domain" description="Glycosyltransferase subfamily 4-like N-terminal" evidence="3">
    <location>
        <begin position="30"/>
        <end position="189"/>
    </location>
</feature>